<dbReference type="EMBL" id="JAQQWE010000008">
    <property type="protein sequence ID" value="KAK7942792.1"/>
    <property type="molecule type" value="Genomic_DNA"/>
</dbReference>
<dbReference type="Proteomes" id="UP001391051">
    <property type="component" value="Unassembled WGS sequence"/>
</dbReference>
<comment type="caution">
    <text evidence="2">The sequence shown here is derived from an EMBL/GenBank/DDBJ whole genome shotgun (WGS) entry which is preliminary data.</text>
</comment>
<dbReference type="PROSITE" id="PS50181">
    <property type="entry name" value="FBOX"/>
    <property type="match status" value="1"/>
</dbReference>
<dbReference type="RefSeq" id="XP_066694823.1">
    <property type="nucleotide sequence ID" value="XM_066848127.1"/>
</dbReference>
<dbReference type="InterPro" id="IPR036047">
    <property type="entry name" value="F-box-like_dom_sf"/>
</dbReference>
<evidence type="ECO:0000259" key="1">
    <source>
        <dbReference type="PROSITE" id="PS50181"/>
    </source>
</evidence>
<name>A0ABR1PYH5_9PEZI</name>
<dbReference type="CDD" id="cd09917">
    <property type="entry name" value="F-box_SF"/>
    <property type="match status" value="1"/>
</dbReference>
<dbReference type="InterPro" id="IPR001810">
    <property type="entry name" value="F-box_dom"/>
</dbReference>
<sequence>MLPCEMVVAPTELLEAILLCIDMRTLLTTVQRVCRRWHRLIGDSPSLQKALFFEPDNTVLPTNPLRNPLLAEVFTVWFEYDSSDKRVPNGRDHHYYRDFQASPFARNLDVVLHSNASWKRMLVQQPPLLRLGDWRHTYDEMGHHEELLVHESFPQGLRMESLYFLTFERMKAGEFASVRMLWDFKQHLRRSRTTVHGIPQDPPAQFLGCKSIPDVVMESNAGETRTKDALIADFMLEKEFTLNRDQGKKELMLLLDELAKLNGDLDMKWT</sequence>
<dbReference type="Gene3D" id="1.20.1280.50">
    <property type="match status" value="1"/>
</dbReference>
<dbReference type="Pfam" id="PF12937">
    <property type="entry name" value="F-box-like"/>
    <property type="match status" value="1"/>
</dbReference>
<reference evidence="2 3" key="1">
    <citation type="submission" date="2023-01" db="EMBL/GenBank/DDBJ databases">
        <title>Analysis of 21 Apiospora genomes using comparative genomics revels a genus with tremendous synthesis potential of carbohydrate active enzymes and secondary metabolites.</title>
        <authorList>
            <person name="Sorensen T."/>
        </authorList>
    </citation>
    <scope>NUCLEOTIDE SEQUENCE [LARGE SCALE GENOMIC DNA]</scope>
    <source>
        <strain evidence="2 3">CBS 24483</strain>
    </source>
</reference>
<dbReference type="GeneID" id="92081189"/>
<organism evidence="2 3">
    <name type="scientific">Apiospora aurea</name>
    <dbReference type="NCBI Taxonomy" id="335848"/>
    <lineage>
        <taxon>Eukaryota</taxon>
        <taxon>Fungi</taxon>
        <taxon>Dikarya</taxon>
        <taxon>Ascomycota</taxon>
        <taxon>Pezizomycotina</taxon>
        <taxon>Sordariomycetes</taxon>
        <taxon>Xylariomycetidae</taxon>
        <taxon>Amphisphaeriales</taxon>
        <taxon>Apiosporaceae</taxon>
        <taxon>Apiospora</taxon>
    </lineage>
</organism>
<proteinExistence type="predicted"/>
<dbReference type="SUPFAM" id="SSF81383">
    <property type="entry name" value="F-box domain"/>
    <property type="match status" value="1"/>
</dbReference>
<feature type="domain" description="F-box" evidence="1">
    <location>
        <begin position="3"/>
        <end position="50"/>
    </location>
</feature>
<protein>
    <recommendedName>
        <fullName evidence="1">F-box domain-containing protein</fullName>
    </recommendedName>
</protein>
<evidence type="ECO:0000313" key="2">
    <source>
        <dbReference type="EMBL" id="KAK7942792.1"/>
    </source>
</evidence>
<gene>
    <name evidence="2" type="ORF">PG986_011905</name>
</gene>
<keyword evidence="3" id="KW-1185">Reference proteome</keyword>
<evidence type="ECO:0000313" key="3">
    <source>
        <dbReference type="Proteomes" id="UP001391051"/>
    </source>
</evidence>
<accession>A0ABR1PYH5</accession>